<evidence type="ECO:0000313" key="1">
    <source>
        <dbReference type="EMBL" id="PON84146.1"/>
    </source>
</evidence>
<proteinExistence type="predicted"/>
<sequence>MGTIANSARGCMACVSYAHSRNTGSASMGIVFAQDNWCRAPRICTRGTCMAEEQGRETRCQGGRHLDTAMRFTGQNTETCGVTCSHWWHACTCALGSWPRTKA</sequence>
<accession>A0A2P5EF50</accession>
<protein>
    <submittedName>
        <fullName evidence="1">Uncharacterized protein</fullName>
    </submittedName>
</protein>
<gene>
    <name evidence="1" type="ORF">TorRG33x02_200440</name>
</gene>
<dbReference type="EMBL" id="JXTC01000167">
    <property type="protein sequence ID" value="PON84146.1"/>
    <property type="molecule type" value="Genomic_DNA"/>
</dbReference>
<organism evidence="1 2">
    <name type="scientific">Trema orientale</name>
    <name type="common">Charcoal tree</name>
    <name type="synonym">Celtis orientalis</name>
    <dbReference type="NCBI Taxonomy" id="63057"/>
    <lineage>
        <taxon>Eukaryota</taxon>
        <taxon>Viridiplantae</taxon>
        <taxon>Streptophyta</taxon>
        <taxon>Embryophyta</taxon>
        <taxon>Tracheophyta</taxon>
        <taxon>Spermatophyta</taxon>
        <taxon>Magnoliopsida</taxon>
        <taxon>eudicotyledons</taxon>
        <taxon>Gunneridae</taxon>
        <taxon>Pentapetalae</taxon>
        <taxon>rosids</taxon>
        <taxon>fabids</taxon>
        <taxon>Rosales</taxon>
        <taxon>Cannabaceae</taxon>
        <taxon>Trema</taxon>
    </lineage>
</organism>
<keyword evidence="2" id="KW-1185">Reference proteome</keyword>
<dbReference type="InParanoid" id="A0A2P5EF50"/>
<name>A0A2P5EF50_TREOI</name>
<dbReference type="AlphaFoldDB" id="A0A2P5EF50"/>
<reference evidence="2" key="1">
    <citation type="submission" date="2016-06" db="EMBL/GenBank/DDBJ databases">
        <title>Parallel loss of symbiosis genes in relatives of nitrogen-fixing non-legume Parasponia.</title>
        <authorList>
            <person name="Van Velzen R."/>
            <person name="Holmer R."/>
            <person name="Bu F."/>
            <person name="Rutten L."/>
            <person name="Van Zeijl A."/>
            <person name="Liu W."/>
            <person name="Santuari L."/>
            <person name="Cao Q."/>
            <person name="Sharma T."/>
            <person name="Shen D."/>
            <person name="Roswanjaya Y."/>
            <person name="Wardhani T."/>
            <person name="Kalhor M.S."/>
            <person name="Jansen J."/>
            <person name="Van den Hoogen J."/>
            <person name="Gungor B."/>
            <person name="Hartog M."/>
            <person name="Hontelez J."/>
            <person name="Verver J."/>
            <person name="Yang W.-C."/>
            <person name="Schijlen E."/>
            <person name="Repin R."/>
            <person name="Schilthuizen M."/>
            <person name="Schranz E."/>
            <person name="Heidstra R."/>
            <person name="Miyata K."/>
            <person name="Fedorova E."/>
            <person name="Kohlen W."/>
            <person name="Bisseling T."/>
            <person name="Smit S."/>
            <person name="Geurts R."/>
        </authorList>
    </citation>
    <scope>NUCLEOTIDE SEQUENCE [LARGE SCALE GENOMIC DNA]</scope>
    <source>
        <strain evidence="2">cv. RG33-2</strain>
    </source>
</reference>
<evidence type="ECO:0000313" key="2">
    <source>
        <dbReference type="Proteomes" id="UP000237000"/>
    </source>
</evidence>
<dbReference type="Proteomes" id="UP000237000">
    <property type="component" value="Unassembled WGS sequence"/>
</dbReference>
<comment type="caution">
    <text evidence="1">The sequence shown here is derived from an EMBL/GenBank/DDBJ whole genome shotgun (WGS) entry which is preliminary data.</text>
</comment>